<dbReference type="InterPro" id="IPR011707">
    <property type="entry name" value="Cu-oxidase-like_N"/>
</dbReference>
<dbReference type="EMBL" id="MHQM01000013">
    <property type="protein sequence ID" value="OHA04073.1"/>
    <property type="molecule type" value="Genomic_DNA"/>
</dbReference>
<dbReference type="Pfam" id="PF00394">
    <property type="entry name" value="Cu-oxidase"/>
    <property type="match status" value="1"/>
</dbReference>
<protein>
    <recommendedName>
        <fullName evidence="10">Copper oxidase</fullName>
    </recommendedName>
</protein>
<dbReference type="PANTHER" id="PTHR11709">
    <property type="entry name" value="MULTI-COPPER OXIDASE"/>
    <property type="match status" value="1"/>
</dbReference>
<dbReference type="PANTHER" id="PTHR11709:SF394">
    <property type="entry name" value="FI03373P-RELATED"/>
    <property type="match status" value="1"/>
</dbReference>
<dbReference type="Gene3D" id="2.60.40.420">
    <property type="entry name" value="Cupredoxins - blue copper proteins"/>
    <property type="match status" value="3"/>
</dbReference>
<gene>
    <name evidence="8" type="ORF">A3J58_02435</name>
</gene>
<keyword evidence="2" id="KW-0560">Oxidoreductase</keyword>
<dbReference type="AlphaFoldDB" id="A0A1G2KXA2"/>
<evidence type="ECO:0000256" key="1">
    <source>
        <dbReference type="ARBA" id="ARBA00022723"/>
    </source>
</evidence>
<dbReference type="InterPro" id="IPR011706">
    <property type="entry name" value="Cu-oxidase_C"/>
</dbReference>
<evidence type="ECO:0008006" key="10">
    <source>
        <dbReference type="Google" id="ProtNLM"/>
    </source>
</evidence>
<feature type="domain" description="Plastocyanin-like" evidence="6">
    <location>
        <begin position="419"/>
        <end position="526"/>
    </location>
</feature>
<organism evidence="8 9">
    <name type="scientific">Candidatus Sungbacteria bacterium RIFCSPHIGHO2_02_FULL_52_23</name>
    <dbReference type="NCBI Taxonomy" id="1802274"/>
    <lineage>
        <taxon>Bacteria</taxon>
        <taxon>Candidatus Sungiibacteriota</taxon>
    </lineage>
</organism>
<keyword evidence="3" id="KW-0186">Copper</keyword>
<keyword evidence="1" id="KW-0479">Metal-binding</keyword>
<dbReference type="InterPro" id="IPR008972">
    <property type="entry name" value="Cupredoxin"/>
</dbReference>
<dbReference type="CDD" id="cd04207">
    <property type="entry name" value="CuRO_3_LCC_like"/>
    <property type="match status" value="1"/>
</dbReference>
<evidence type="ECO:0000259" key="7">
    <source>
        <dbReference type="Pfam" id="PF07732"/>
    </source>
</evidence>
<name>A0A1G2KXA2_9BACT</name>
<evidence type="ECO:0000259" key="6">
    <source>
        <dbReference type="Pfam" id="PF07731"/>
    </source>
</evidence>
<evidence type="ECO:0000313" key="9">
    <source>
        <dbReference type="Proteomes" id="UP000178510"/>
    </source>
</evidence>
<evidence type="ECO:0000256" key="2">
    <source>
        <dbReference type="ARBA" id="ARBA00023002"/>
    </source>
</evidence>
<dbReference type="GO" id="GO:0005507">
    <property type="term" value="F:copper ion binding"/>
    <property type="evidence" value="ECO:0007669"/>
    <property type="project" value="InterPro"/>
</dbReference>
<dbReference type="STRING" id="1802274.A3J58_02435"/>
<dbReference type="GO" id="GO:0016491">
    <property type="term" value="F:oxidoreductase activity"/>
    <property type="evidence" value="ECO:0007669"/>
    <property type="project" value="UniProtKB-KW"/>
</dbReference>
<accession>A0A1G2KXA2</accession>
<dbReference type="PROSITE" id="PS00080">
    <property type="entry name" value="MULTICOPPER_OXIDASE2"/>
    <property type="match status" value="1"/>
</dbReference>
<dbReference type="Pfam" id="PF07731">
    <property type="entry name" value="Cu-oxidase_2"/>
    <property type="match status" value="1"/>
</dbReference>
<evidence type="ECO:0000256" key="4">
    <source>
        <dbReference type="SAM" id="Phobius"/>
    </source>
</evidence>
<comment type="caution">
    <text evidence="8">The sequence shown here is derived from an EMBL/GenBank/DDBJ whole genome shotgun (WGS) entry which is preliminary data.</text>
</comment>
<dbReference type="SUPFAM" id="SSF49503">
    <property type="entry name" value="Cupredoxins"/>
    <property type="match status" value="3"/>
</dbReference>
<feature type="domain" description="Plastocyanin-like" evidence="5">
    <location>
        <begin position="221"/>
        <end position="307"/>
    </location>
</feature>
<reference evidence="8 9" key="1">
    <citation type="journal article" date="2016" name="Nat. Commun.">
        <title>Thousands of microbial genomes shed light on interconnected biogeochemical processes in an aquifer system.</title>
        <authorList>
            <person name="Anantharaman K."/>
            <person name="Brown C.T."/>
            <person name="Hug L.A."/>
            <person name="Sharon I."/>
            <person name="Castelle C.J."/>
            <person name="Probst A.J."/>
            <person name="Thomas B.C."/>
            <person name="Singh A."/>
            <person name="Wilkins M.J."/>
            <person name="Karaoz U."/>
            <person name="Brodie E.L."/>
            <person name="Williams K.H."/>
            <person name="Hubbard S.S."/>
            <person name="Banfield J.F."/>
        </authorList>
    </citation>
    <scope>NUCLEOTIDE SEQUENCE [LARGE SCALE GENOMIC DNA]</scope>
</reference>
<dbReference type="InterPro" id="IPR001117">
    <property type="entry name" value="Cu-oxidase_2nd"/>
</dbReference>
<proteinExistence type="predicted"/>
<evidence type="ECO:0000259" key="5">
    <source>
        <dbReference type="Pfam" id="PF00394"/>
    </source>
</evidence>
<keyword evidence="4" id="KW-0812">Transmembrane</keyword>
<dbReference type="Pfam" id="PF07732">
    <property type="entry name" value="Cu-oxidase_3"/>
    <property type="match status" value="1"/>
</dbReference>
<dbReference type="InterPro" id="IPR045087">
    <property type="entry name" value="Cu-oxidase_fam"/>
</dbReference>
<evidence type="ECO:0000313" key="8">
    <source>
        <dbReference type="EMBL" id="OHA04073.1"/>
    </source>
</evidence>
<sequence>MIMSKKSLYIAVIAAVVMVGALLLSQNRLPYGAGREYSYADVAGLAFARSSETVELQDGDTYDLTARYVKKTINGTTYRMLAYNGSIPGPLIKVVQGAEITINFTNGTDMSTLLHSHGVRMDNPFDGSQATQKEMKPGETFAYTLKFPDAGMYWYHPHVREDYEQELGLYGNYLVAPADSDYWSPVNREVALFLDDILIENGRIILSKQGADHTLMGRYGNVLLVNGETDYALSVKKGEVIRFYITNAGNARPFNFAIAGTKLKLVGADGGAYEKDQWKDTIIIGPSERAVVEVLFDTEGSYALQNKTPARDYALGAVSVSGDGSSPSYAEAFAALRVNTAAVKSIDPYRQYFDKPFDKWLALTVDMMGGMMNSSGGHMMPDGTMMRDGMMGASSDGIEWEDTNTMMGAMSTADTVKWKIIDQTTGKENTDIDWTFKRGEQVAIRIFNDPNSMHPMQHPIHFHGQRFLVLARNGVRQDNLVWKDTVLIPSGETVDILLDASNPGDWMAHCHIAEHLESGMMFNFSVL</sequence>
<keyword evidence="4" id="KW-1133">Transmembrane helix</keyword>
<evidence type="ECO:0000256" key="3">
    <source>
        <dbReference type="ARBA" id="ARBA00023008"/>
    </source>
</evidence>
<feature type="transmembrane region" description="Helical" evidence="4">
    <location>
        <begin position="7"/>
        <end position="25"/>
    </location>
</feature>
<dbReference type="InterPro" id="IPR002355">
    <property type="entry name" value="Cu_oxidase_Cu_BS"/>
</dbReference>
<feature type="domain" description="Plastocyanin-like" evidence="7">
    <location>
        <begin position="68"/>
        <end position="178"/>
    </location>
</feature>
<dbReference type="Proteomes" id="UP000178510">
    <property type="component" value="Unassembled WGS sequence"/>
</dbReference>
<keyword evidence="4" id="KW-0472">Membrane</keyword>